<dbReference type="Proteomes" id="UP001296969">
    <property type="component" value="Unassembled WGS sequence"/>
</dbReference>
<protein>
    <submittedName>
        <fullName evidence="3">Mu-like prophage major head subunit gpT family protein</fullName>
    </submittedName>
</protein>
<feature type="domain" description="Bacteriophage Mu GpT" evidence="1">
    <location>
        <begin position="9"/>
        <end position="302"/>
    </location>
</feature>
<evidence type="ECO:0000313" key="5">
    <source>
        <dbReference type="Proteomes" id="UP001296969"/>
    </source>
</evidence>
<reference evidence="3 5" key="1">
    <citation type="submission" date="2020-11" db="EMBL/GenBank/DDBJ databases">
        <title>Insectihabitans protaetiae gen. nov. sp. nov. and Insectihabitans allomyrinae sp. nov., isolated from larvae of Protaetia brevitarsis seulensis and Allomyrina dichotoma, respectively.</title>
        <authorList>
            <person name="Lee S.D."/>
            <person name="Byeon Y.-S."/>
            <person name="Kim S.-M."/>
            <person name="Yang H.L."/>
            <person name="Kim I.S."/>
        </authorList>
    </citation>
    <scope>NUCLEOTIDE SEQUENCE</scope>
    <source>
        <strain evidence="3">CWB-B4</strain>
        <strain evidence="2 5">CWB-B43</strain>
    </source>
</reference>
<evidence type="ECO:0000313" key="2">
    <source>
        <dbReference type="EMBL" id="MBK5072570.1"/>
    </source>
</evidence>
<evidence type="ECO:0000259" key="1">
    <source>
        <dbReference type="Pfam" id="PF10124"/>
    </source>
</evidence>
<dbReference type="AlphaFoldDB" id="A0A9D7FSD5"/>
<organism evidence="3 4">
    <name type="scientific">Limnobaculum xujianqingii</name>
    <dbReference type="NCBI Taxonomy" id="2738837"/>
    <lineage>
        <taxon>Bacteria</taxon>
        <taxon>Pseudomonadati</taxon>
        <taxon>Pseudomonadota</taxon>
        <taxon>Gammaproteobacteria</taxon>
        <taxon>Enterobacterales</taxon>
        <taxon>Budviciaceae</taxon>
        <taxon>Limnobaculum</taxon>
    </lineage>
</organism>
<sequence length="303" mass="33600">MIVTPDSVRALSVTFNKSFQDGVKLADSTYKQVAMVVPSSAAANVYAWLGQFPQMKEWIGSRTLRDMAAQGYTIPNILYESTVPVARTDIEDDNVGVYSPIFQMQGQESEQYPNRHVFGLFKVGETKLCYDGQNFFDTDHPVYANVDGTGTATPVSNYFAGAGTDPAWYLMDTTKPLKPFIFQERIKPQLTNKLSDQTSDHVFMEDEFLYGIRARSAVGFGLWQLCVKSTKPLTPESYEEAYQALRNMKADGGDPLNVTPNLLVVPSNLLPAAKTIVEKQFLAGGENNSNYGLSKILDAAWLN</sequence>
<accession>A0A9D7FSD5</accession>
<dbReference type="Pfam" id="PF10124">
    <property type="entry name" value="Mu-like_gpT"/>
    <property type="match status" value="1"/>
</dbReference>
<dbReference type="EMBL" id="JADRCQ010000001">
    <property type="protein sequence ID" value="MBK5072570.1"/>
    <property type="molecule type" value="Genomic_DNA"/>
</dbReference>
<keyword evidence="5" id="KW-1185">Reference proteome</keyword>
<dbReference type="EMBL" id="JADRCP010000001">
    <property type="protein sequence ID" value="MBK5175879.1"/>
    <property type="molecule type" value="Genomic_DNA"/>
</dbReference>
<evidence type="ECO:0000313" key="4">
    <source>
        <dbReference type="Proteomes" id="UP000807542"/>
    </source>
</evidence>
<comment type="caution">
    <text evidence="3">The sequence shown here is derived from an EMBL/GenBank/DDBJ whole genome shotgun (WGS) entry which is preliminary data.</text>
</comment>
<gene>
    <name evidence="3" type="ORF">I2492_06045</name>
    <name evidence="2" type="ORF">I2493_06045</name>
</gene>
<dbReference type="Proteomes" id="UP000807542">
    <property type="component" value="Unassembled WGS sequence"/>
</dbReference>
<name>A0A9D7FSD5_9GAMM</name>
<dbReference type="InterPro" id="IPR018774">
    <property type="entry name" value="Phage_Mu_GpT"/>
</dbReference>
<dbReference type="RefSeq" id="WP_228397626.1">
    <property type="nucleotide sequence ID" value="NZ_JADRCP010000001.1"/>
</dbReference>
<proteinExistence type="predicted"/>
<evidence type="ECO:0000313" key="3">
    <source>
        <dbReference type="EMBL" id="MBK5175879.1"/>
    </source>
</evidence>